<evidence type="ECO:0000313" key="1">
    <source>
        <dbReference type="EMBL" id="MXU94331.1"/>
    </source>
</evidence>
<sequence length="161" mass="17908">MSALILTACGVSRCLMLVSSTSRVLGSRSHSSSTDRSVTASLNTSYAAVVFLNFSSKYHAVFLYSSSNWASVSYFSVSATCRRMLLTAFPLANFSSHFVMSSGDTRRLDRSMYPLSLSTLMTTTHSFLPTRMSLLMDRIRRLDSSESRIMPSMSLYSSRRT</sequence>
<dbReference type="AlphaFoldDB" id="A0A6B0UXT4"/>
<organism evidence="1">
    <name type="scientific">Ixodes ricinus</name>
    <name type="common">Common tick</name>
    <name type="synonym">Acarus ricinus</name>
    <dbReference type="NCBI Taxonomy" id="34613"/>
    <lineage>
        <taxon>Eukaryota</taxon>
        <taxon>Metazoa</taxon>
        <taxon>Ecdysozoa</taxon>
        <taxon>Arthropoda</taxon>
        <taxon>Chelicerata</taxon>
        <taxon>Arachnida</taxon>
        <taxon>Acari</taxon>
        <taxon>Parasitiformes</taxon>
        <taxon>Ixodida</taxon>
        <taxon>Ixodoidea</taxon>
        <taxon>Ixodidae</taxon>
        <taxon>Ixodinae</taxon>
        <taxon>Ixodes</taxon>
    </lineage>
</organism>
<name>A0A6B0UXT4_IXORI</name>
<proteinExistence type="predicted"/>
<dbReference type="EMBL" id="GIFC01012248">
    <property type="protein sequence ID" value="MXU94331.1"/>
    <property type="molecule type" value="Transcribed_RNA"/>
</dbReference>
<accession>A0A6B0UXT4</accession>
<protein>
    <submittedName>
        <fullName evidence="1">Putative secreted protein</fullName>
    </submittedName>
</protein>
<reference evidence="1" key="1">
    <citation type="submission" date="2019-12" db="EMBL/GenBank/DDBJ databases">
        <title>An insight into the sialome of adult female Ixodes ricinus ticks feeding for 6 days.</title>
        <authorList>
            <person name="Perner J."/>
            <person name="Ribeiro J.M.C."/>
        </authorList>
    </citation>
    <scope>NUCLEOTIDE SEQUENCE</scope>
    <source>
        <strain evidence="1">Semi-engorged</strain>
        <tissue evidence="1">Salivary glands</tissue>
    </source>
</reference>